<protein>
    <submittedName>
        <fullName evidence="1">Uncharacterized protein</fullName>
    </submittedName>
</protein>
<evidence type="ECO:0000313" key="1">
    <source>
        <dbReference type="EMBL" id="ALX47492.1"/>
    </source>
</evidence>
<keyword evidence="2" id="KW-1185">Reference proteome</keyword>
<dbReference type="RefSeq" id="WP_068441145.1">
    <property type="nucleotide sequence ID" value="NZ_CP013862.1"/>
</dbReference>
<dbReference type="STRING" id="1472767.AOX59_02070"/>
<dbReference type="Proteomes" id="UP000050331">
    <property type="component" value="Chromosome"/>
</dbReference>
<evidence type="ECO:0000313" key="2">
    <source>
        <dbReference type="Proteomes" id="UP000050331"/>
    </source>
</evidence>
<dbReference type="OrthoDB" id="2970168at2"/>
<sequence>MSQIVQAYIKQEWDYYDMNLAKALKAIEQDDLDHASIYFQRIAWALHSLAKHHPANRKESGFRSISNMQERVNY</sequence>
<organism evidence="1 2">
    <name type="scientific">Lentibacillus amyloliquefaciens</name>
    <dbReference type="NCBI Taxonomy" id="1472767"/>
    <lineage>
        <taxon>Bacteria</taxon>
        <taxon>Bacillati</taxon>
        <taxon>Bacillota</taxon>
        <taxon>Bacilli</taxon>
        <taxon>Bacillales</taxon>
        <taxon>Bacillaceae</taxon>
        <taxon>Lentibacillus</taxon>
    </lineage>
</organism>
<gene>
    <name evidence="1" type="ORF">AOX59_02070</name>
</gene>
<dbReference type="EMBL" id="CP013862">
    <property type="protein sequence ID" value="ALX47492.1"/>
    <property type="molecule type" value="Genomic_DNA"/>
</dbReference>
<dbReference type="AlphaFoldDB" id="A0A0U4FIB4"/>
<accession>A0A0U4FIB4</accession>
<name>A0A0U4FIB4_9BACI</name>
<proteinExistence type="predicted"/>
<reference evidence="1 2" key="1">
    <citation type="submission" date="2016-01" db="EMBL/GenBank/DDBJ databases">
        <title>Complete genome sequence of strain Lentibacillus amyloliquefaciens LAM0015T isolated from saline sediment.</title>
        <authorList>
            <person name="Wang J.-L."/>
            <person name="He M.-X."/>
        </authorList>
    </citation>
    <scope>NUCLEOTIDE SEQUENCE [LARGE SCALE GENOMIC DNA]</scope>
    <source>
        <strain evidence="1 2">LAM0015</strain>
    </source>
</reference>
<dbReference type="KEGG" id="lao:AOX59_02070"/>